<sequence length="111" mass="12722">MVVTHLTLTAGEKPNFGGYGPLFFPKRNGRSQTVVMPRDLYWKTSHFGVVRQPRLEIHVQEHNPDMIVRTLAVVLRVAQKREKPRRRADSQEVTSGHRIKANPEAIGRARE</sequence>
<evidence type="ECO:0000256" key="1">
    <source>
        <dbReference type="SAM" id="MobiDB-lite"/>
    </source>
</evidence>
<evidence type="ECO:0000313" key="2">
    <source>
        <dbReference type="EMBL" id="KAK6632251.1"/>
    </source>
</evidence>
<proteinExistence type="predicted"/>
<dbReference type="EMBL" id="JAWJWF010000005">
    <property type="protein sequence ID" value="KAK6632251.1"/>
    <property type="molecule type" value="Genomic_DNA"/>
</dbReference>
<evidence type="ECO:0000313" key="3">
    <source>
        <dbReference type="Proteomes" id="UP001359485"/>
    </source>
</evidence>
<dbReference type="Proteomes" id="UP001359485">
    <property type="component" value="Unassembled WGS sequence"/>
</dbReference>
<reference evidence="2 3" key="1">
    <citation type="submission" date="2023-09" db="EMBL/GenBank/DDBJ databases">
        <title>Genomes of two closely related lineages of the louse Polyplax serrata with different host specificities.</title>
        <authorList>
            <person name="Martinu J."/>
            <person name="Tarabai H."/>
            <person name="Stefka J."/>
            <person name="Hypsa V."/>
        </authorList>
    </citation>
    <scope>NUCLEOTIDE SEQUENCE [LARGE SCALE GENOMIC DNA]</scope>
    <source>
        <strain evidence="2">98ZLc_SE</strain>
    </source>
</reference>
<name>A0ABR1B0F0_POLSC</name>
<accession>A0ABR1B0F0</accession>
<keyword evidence="3" id="KW-1185">Reference proteome</keyword>
<organism evidence="2 3">
    <name type="scientific">Polyplax serrata</name>
    <name type="common">Common mouse louse</name>
    <dbReference type="NCBI Taxonomy" id="468196"/>
    <lineage>
        <taxon>Eukaryota</taxon>
        <taxon>Metazoa</taxon>
        <taxon>Ecdysozoa</taxon>
        <taxon>Arthropoda</taxon>
        <taxon>Hexapoda</taxon>
        <taxon>Insecta</taxon>
        <taxon>Pterygota</taxon>
        <taxon>Neoptera</taxon>
        <taxon>Paraneoptera</taxon>
        <taxon>Psocodea</taxon>
        <taxon>Troctomorpha</taxon>
        <taxon>Phthiraptera</taxon>
        <taxon>Anoplura</taxon>
        <taxon>Polyplacidae</taxon>
        <taxon>Polyplax</taxon>
    </lineage>
</organism>
<comment type="caution">
    <text evidence="2">The sequence shown here is derived from an EMBL/GenBank/DDBJ whole genome shotgun (WGS) entry which is preliminary data.</text>
</comment>
<protein>
    <submittedName>
        <fullName evidence="2">Uncharacterized protein</fullName>
    </submittedName>
</protein>
<feature type="region of interest" description="Disordered" evidence="1">
    <location>
        <begin position="79"/>
        <end position="111"/>
    </location>
</feature>
<gene>
    <name evidence="2" type="ORF">RUM44_007292</name>
</gene>